<dbReference type="EMBL" id="NRSH01000071">
    <property type="protein sequence ID" value="MBK1726822.1"/>
    <property type="molecule type" value="Genomic_DNA"/>
</dbReference>
<feature type="domain" description="DUF4340" evidence="1">
    <location>
        <begin position="69"/>
        <end position="144"/>
    </location>
</feature>
<keyword evidence="3" id="KW-1185">Reference proteome</keyword>
<dbReference type="Proteomes" id="UP000738126">
    <property type="component" value="Unassembled WGS sequence"/>
</dbReference>
<dbReference type="Pfam" id="PF14238">
    <property type="entry name" value="DUF4340"/>
    <property type="match status" value="1"/>
</dbReference>
<gene>
    <name evidence="2" type="ORF">CKO13_07280</name>
</gene>
<name>A0ABS1E6P8_9GAMM</name>
<protein>
    <recommendedName>
        <fullName evidence="1">DUF4340 domain-containing protein</fullName>
    </recommendedName>
</protein>
<dbReference type="InterPro" id="IPR025641">
    <property type="entry name" value="DUF4340"/>
</dbReference>
<evidence type="ECO:0000259" key="1">
    <source>
        <dbReference type="Pfam" id="PF14238"/>
    </source>
</evidence>
<sequence>MGRARTWLNVALLALVVLLAALAYFRPGAGPETPERPALTERRPAGVDRLRVEPRQGPAAVLQRDGERWRLREPRAMPAEADAVRRALGLLEAESRAEVQRGDQGLAPYGLAEPDAVLEMGGHRFVIGGRHPMKGQRYVLVDDTLHLVEARRVRRARGLEAAEPEGAEEAPVVQIHLEGREEPLRFRVLEGGEQPRLYRPALGLVYRLGAGGLEALVEPASGPSARAKGGAS</sequence>
<reference evidence="2 3" key="1">
    <citation type="journal article" date="2020" name="Microorganisms">
        <title>Osmotic Adaptation and Compatible Solute Biosynthesis of Phototrophic Bacteria as Revealed from Genome Analyses.</title>
        <authorList>
            <person name="Imhoff J.F."/>
            <person name="Rahn T."/>
            <person name="Kunzel S."/>
            <person name="Keller A."/>
            <person name="Neulinger S.C."/>
        </authorList>
    </citation>
    <scope>NUCLEOTIDE SEQUENCE [LARGE SCALE GENOMIC DNA]</scope>
    <source>
        <strain evidence="2 3">DSM 15116</strain>
    </source>
</reference>
<comment type="caution">
    <text evidence="2">The sequence shown here is derived from an EMBL/GenBank/DDBJ whole genome shotgun (WGS) entry which is preliminary data.</text>
</comment>
<accession>A0ABS1E6P8</accession>
<evidence type="ECO:0000313" key="2">
    <source>
        <dbReference type="EMBL" id="MBK1726822.1"/>
    </source>
</evidence>
<proteinExistence type="predicted"/>
<evidence type="ECO:0000313" key="3">
    <source>
        <dbReference type="Proteomes" id="UP000738126"/>
    </source>
</evidence>
<dbReference type="RefSeq" id="WP_200258843.1">
    <property type="nucleotide sequence ID" value="NZ_NRSH01000071.1"/>
</dbReference>
<organism evidence="2 3">
    <name type="scientific">Halorhodospira neutriphila</name>
    <dbReference type="NCBI Taxonomy" id="168379"/>
    <lineage>
        <taxon>Bacteria</taxon>
        <taxon>Pseudomonadati</taxon>
        <taxon>Pseudomonadota</taxon>
        <taxon>Gammaproteobacteria</taxon>
        <taxon>Chromatiales</taxon>
        <taxon>Ectothiorhodospiraceae</taxon>
        <taxon>Halorhodospira</taxon>
    </lineage>
</organism>